<evidence type="ECO:0000313" key="1">
    <source>
        <dbReference type="EMBL" id="SUZ58780.1"/>
    </source>
</evidence>
<gene>
    <name evidence="1" type="ORF">METZ01_LOCUS11634</name>
</gene>
<proteinExistence type="predicted"/>
<dbReference type="EMBL" id="UINC01000641">
    <property type="protein sequence ID" value="SUZ58780.1"/>
    <property type="molecule type" value="Genomic_DNA"/>
</dbReference>
<protein>
    <submittedName>
        <fullName evidence="1">Uncharacterized protein</fullName>
    </submittedName>
</protein>
<name>A0A381NW45_9ZZZZ</name>
<dbReference type="AlphaFoldDB" id="A0A381NW45"/>
<organism evidence="1">
    <name type="scientific">marine metagenome</name>
    <dbReference type="NCBI Taxonomy" id="408172"/>
    <lineage>
        <taxon>unclassified sequences</taxon>
        <taxon>metagenomes</taxon>
        <taxon>ecological metagenomes</taxon>
    </lineage>
</organism>
<reference evidence="1" key="1">
    <citation type="submission" date="2018-05" db="EMBL/GenBank/DDBJ databases">
        <authorList>
            <person name="Lanie J.A."/>
            <person name="Ng W.-L."/>
            <person name="Kazmierczak K.M."/>
            <person name="Andrzejewski T.M."/>
            <person name="Davidsen T.M."/>
            <person name="Wayne K.J."/>
            <person name="Tettelin H."/>
            <person name="Glass J.I."/>
            <person name="Rusch D."/>
            <person name="Podicherti R."/>
            <person name="Tsui H.-C.T."/>
            <person name="Winkler M.E."/>
        </authorList>
    </citation>
    <scope>NUCLEOTIDE SEQUENCE</scope>
</reference>
<accession>A0A381NW45</accession>
<sequence length="37" mass="4485">MKIIFWQSAINFYTYIFQADSRWLKTEVYIIVISKPA</sequence>